<dbReference type="PANTHER" id="PTHR33619">
    <property type="entry name" value="POLYSACCHARIDE EXPORT PROTEIN GFCE-RELATED"/>
    <property type="match status" value="1"/>
</dbReference>
<dbReference type="InterPro" id="IPR049712">
    <property type="entry name" value="Poly_export"/>
</dbReference>
<gene>
    <name evidence="4" type="ORF">NCTC12078_01321</name>
</gene>
<dbReference type="KEGG" id="ctai:NCTC12078_01321"/>
<dbReference type="Pfam" id="PF02563">
    <property type="entry name" value="Poly_export"/>
    <property type="match status" value="1"/>
</dbReference>
<name>A0A4U8WCP0_9FLAO</name>
<keyword evidence="2" id="KW-0812">Transmembrane</keyword>
<dbReference type="Proteomes" id="UP000290013">
    <property type="component" value="Chromosome"/>
</dbReference>
<evidence type="ECO:0000259" key="3">
    <source>
        <dbReference type="Pfam" id="PF02563"/>
    </source>
</evidence>
<proteinExistence type="predicted"/>
<keyword evidence="2" id="KW-0472">Membrane</keyword>
<dbReference type="Gene3D" id="3.10.560.10">
    <property type="entry name" value="Outer membrane lipoprotein wza domain like"/>
    <property type="match status" value="1"/>
</dbReference>
<reference evidence="4 5" key="1">
    <citation type="submission" date="2019-02" db="EMBL/GenBank/DDBJ databases">
        <authorList>
            <consortium name="Pathogen Informatics"/>
        </authorList>
    </citation>
    <scope>NUCLEOTIDE SEQUENCE [LARGE SCALE GENOMIC DNA]</scope>
    <source>
        <strain evidence="4 5">3012STDY6944375</strain>
    </source>
</reference>
<dbReference type="GO" id="GO:0015159">
    <property type="term" value="F:polysaccharide transmembrane transporter activity"/>
    <property type="evidence" value="ECO:0007669"/>
    <property type="project" value="InterPro"/>
</dbReference>
<keyword evidence="1" id="KW-0732">Signal</keyword>
<evidence type="ECO:0000313" key="5">
    <source>
        <dbReference type="Proteomes" id="UP000290013"/>
    </source>
</evidence>
<dbReference type="InterPro" id="IPR003715">
    <property type="entry name" value="Poly_export_N"/>
</dbReference>
<dbReference type="AlphaFoldDB" id="A0A4U8WCP0"/>
<evidence type="ECO:0000313" key="4">
    <source>
        <dbReference type="EMBL" id="VFB03316.1"/>
    </source>
</evidence>
<feature type="transmembrane region" description="Helical" evidence="2">
    <location>
        <begin position="269"/>
        <end position="288"/>
    </location>
</feature>
<accession>A0A4U8WCP0</accession>
<evidence type="ECO:0000256" key="2">
    <source>
        <dbReference type="SAM" id="Phobius"/>
    </source>
</evidence>
<keyword evidence="2" id="KW-1133">Transmembrane helix</keyword>
<dbReference type="EMBL" id="LR215974">
    <property type="protein sequence ID" value="VFB03316.1"/>
    <property type="molecule type" value="Genomic_DNA"/>
</dbReference>
<protein>
    <submittedName>
        <fullName evidence="4">Polysaccharide export protein Wza</fullName>
    </submittedName>
</protein>
<evidence type="ECO:0000256" key="1">
    <source>
        <dbReference type="ARBA" id="ARBA00022729"/>
    </source>
</evidence>
<dbReference type="PANTHER" id="PTHR33619:SF3">
    <property type="entry name" value="POLYSACCHARIDE EXPORT PROTEIN GFCE-RELATED"/>
    <property type="match status" value="1"/>
</dbReference>
<organism evidence="4 5">
    <name type="scientific">Chryseobacterium taihuense</name>
    <dbReference type="NCBI Taxonomy" id="1141221"/>
    <lineage>
        <taxon>Bacteria</taxon>
        <taxon>Pseudomonadati</taxon>
        <taxon>Bacteroidota</taxon>
        <taxon>Flavobacteriia</taxon>
        <taxon>Flavobacteriales</taxon>
        <taxon>Weeksellaceae</taxon>
        <taxon>Chryseobacterium group</taxon>
        <taxon>Chryseobacterium</taxon>
    </lineage>
</organism>
<feature type="domain" description="Polysaccharide export protein N-terminal" evidence="3">
    <location>
        <begin position="63"/>
        <end position="168"/>
    </location>
</feature>
<sequence>MFRNKLPITNNNPIFVKKLSKMILRKYFVYGVLGLSVFSCTPRQEINYMKDIESIALDNSVKNSRSTLQPGDQLVINVSAKDMDVVKPFNQNYSSSTTITQYSVPSSNNLPQQLPVSGPMYMVDTDWNIIFPQIGKINAREETVETFRTKLVDLISKYVKDPVVDVKLVNFKVSILGEVARPGQYIIPDGNTTLFGALGMAGDLTPFGLRKNVLIVRNVDGQFTQQRVDLTSAEFINSPYYYLKQNDMIYVQPNAVREKAARIDPNTGLYISVASVIASIALGVLALTRN</sequence>